<dbReference type="EMBL" id="BAABAS010000015">
    <property type="protein sequence ID" value="GAA4236111.1"/>
    <property type="molecule type" value="Genomic_DNA"/>
</dbReference>
<feature type="compositionally biased region" description="Basic and acidic residues" evidence="6">
    <location>
        <begin position="464"/>
        <end position="473"/>
    </location>
</feature>
<comment type="subcellular location">
    <subcellularLocation>
        <location evidence="1">Cell membrane</location>
        <topology evidence="1">Multi-pass membrane protein</topology>
    </subcellularLocation>
</comment>
<keyword evidence="9" id="KW-1185">Reference proteome</keyword>
<keyword evidence="2" id="KW-1003">Cell membrane</keyword>
<dbReference type="InterPro" id="IPR036259">
    <property type="entry name" value="MFS_trans_sf"/>
</dbReference>
<evidence type="ECO:0000256" key="4">
    <source>
        <dbReference type="ARBA" id="ARBA00022989"/>
    </source>
</evidence>
<dbReference type="PANTHER" id="PTHR23513">
    <property type="entry name" value="INTEGRAL MEMBRANE EFFLUX PROTEIN-RELATED"/>
    <property type="match status" value="1"/>
</dbReference>
<organism evidence="8 9">
    <name type="scientific">Actinomadura meridiana</name>
    <dbReference type="NCBI Taxonomy" id="559626"/>
    <lineage>
        <taxon>Bacteria</taxon>
        <taxon>Bacillati</taxon>
        <taxon>Actinomycetota</taxon>
        <taxon>Actinomycetes</taxon>
        <taxon>Streptosporangiales</taxon>
        <taxon>Thermomonosporaceae</taxon>
        <taxon>Actinomadura</taxon>
    </lineage>
</organism>
<evidence type="ECO:0008006" key="10">
    <source>
        <dbReference type="Google" id="ProtNLM"/>
    </source>
</evidence>
<feature type="transmembrane region" description="Helical" evidence="7">
    <location>
        <begin position="104"/>
        <end position="126"/>
    </location>
</feature>
<evidence type="ECO:0000256" key="2">
    <source>
        <dbReference type="ARBA" id="ARBA00022475"/>
    </source>
</evidence>
<feature type="transmembrane region" description="Helical" evidence="7">
    <location>
        <begin position="372"/>
        <end position="390"/>
    </location>
</feature>
<feature type="transmembrane region" description="Helical" evidence="7">
    <location>
        <begin position="28"/>
        <end position="54"/>
    </location>
</feature>
<evidence type="ECO:0000313" key="8">
    <source>
        <dbReference type="EMBL" id="GAA4236111.1"/>
    </source>
</evidence>
<dbReference type="Proteomes" id="UP001501710">
    <property type="component" value="Unassembled WGS sequence"/>
</dbReference>
<dbReference type="Gene3D" id="1.20.1250.20">
    <property type="entry name" value="MFS general substrate transporter like domains"/>
    <property type="match status" value="1"/>
</dbReference>
<dbReference type="Pfam" id="PF07690">
    <property type="entry name" value="MFS_1"/>
    <property type="match status" value="1"/>
</dbReference>
<feature type="transmembrane region" description="Helical" evidence="7">
    <location>
        <begin position="330"/>
        <end position="352"/>
    </location>
</feature>
<feature type="transmembrane region" description="Helical" evidence="7">
    <location>
        <begin position="396"/>
        <end position="418"/>
    </location>
</feature>
<evidence type="ECO:0000256" key="5">
    <source>
        <dbReference type="ARBA" id="ARBA00023136"/>
    </source>
</evidence>
<sequence length="484" mass="51276">MTRATPEEGASGGGVDEADASWRRDFRLLLGGSAFSQLGTLGAAAANPLLALVLTDSPIVAGWVAAASTLPGLLLHMPVGLLVDHYDRRRIMLVSQLVRVLNSVLLFIGLCTIAEPWPFLLLAAAIDGSCAVFFRIAEFAAVRFVVPDGETENAMGKSEARHHVALVLGRPLGGLLFAVAHALPYALDALTSFVSVISLLLMKRKRLQSFESRKLRVRRISRNAILPSFGGVVSRMREDGILRIYIILCAVANIGFQIVILLLVVEAQRQNFSGTVIGAMLATSGASGFLGAITAARVVGKLRPERTLQVCMTLWVPLLLIVASSAGKPLLGMCAWGICSLMGAYINVALAVHQSRVIPPDFLGRVEGVTRFLTTGAVALGATLGGYAITVVGTRWAAWAVFGGFVVIAVFAWLSVIVQISRRVREVGWEICGTVFGAFAACGDWVSKIAGQVRALKGSGDVRALDGGDHEGSRGPLVGAREDG</sequence>
<keyword evidence="4 7" id="KW-1133">Transmembrane helix</keyword>
<evidence type="ECO:0000256" key="1">
    <source>
        <dbReference type="ARBA" id="ARBA00004651"/>
    </source>
</evidence>
<reference evidence="9" key="1">
    <citation type="journal article" date="2019" name="Int. J. Syst. Evol. Microbiol.">
        <title>The Global Catalogue of Microorganisms (GCM) 10K type strain sequencing project: providing services to taxonomists for standard genome sequencing and annotation.</title>
        <authorList>
            <consortium name="The Broad Institute Genomics Platform"/>
            <consortium name="The Broad Institute Genome Sequencing Center for Infectious Disease"/>
            <person name="Wu L."/>
            <person name="Ma J."/>
        </authorList>
    </citation>
    <scope>NUCLEOTIDE SEQUENCE [LARGE SCALE GENOMIC DNA]</scope>
    <source>
        <strain evidence="9">JCM 17440</strain>
    </source>
</reference>
<dbReference type="RefSeq" id="WP_344899706.1">
    <property type="nucleotide sequence ID" value="NZ_BAABAS010000015.1"/>
</dbReference>
<accession>A0ABP8C9S8</accession>
<feature type="region of interest" description="Disordered" evidence="6">
    <location>
        <begin position="464"/>
        <end position="484"/>
    </location>
</feature>
<feature type="transmembrane region" description="Helical" evidence="7">
    <location>
        <begin position="307"/>
        <end position="324"/>
    </location>
</feature>
<feature type="transmembrane region" description="Helical" evidence="7">
    <location>
        <begin position="244"/>
        <end position="265"/>
    </location>
</feature>
<evidence type="ECO:0000256" key="7">
    <source>
        <dbReference type="SAM" id="Phobius"/>
    </source>
</evidence>
<dbReference type="PANTHER" id="PTHR23513:SF6">
    <property type="entry name" value="MAJOR FACILITATOR SUPERFAMILY ASSOCIATED DOMAIN-CONTAINING PROTEIN"/>
    <property type="match status" value="1"/>
</dbReference>
<dbReference type="InterPro" id="IPR011701">
    <property type="entry name" value="MFS"/>
</dbReference>
<evidence type="ECO:0000256" key="3">
    <source>
        <dbReference type="ARBA" id="ARBA00022692"/>
    </source>
</evidence>
<feature type="transmembrane region" description="Helical" evidence="7">
    <location>
        <begin position="277"/>
        <end position="300"/>
    </location>
</feature>
<keyword evidence="5 7" id="KW-0472">Membrane</keyword>
<proteinExistence type="predicted"/>
<feature type="transmembrane region" description="Helical" evidence="7">
    <location>
        <begin position="60"/>
        <end position="83"/>
    </location>
</feature>
<gene>
    <name evidence="8" type="ORF">GCM10022254_44960</name>
</gene>
<evidence type="ECO:0000313" key="9">
    <source>
        <dbReference type="Proteomes" id="UP001501710"/>
    </source>
</evidence>
<comment type="caution">
    <text evidence="8">The sequence shown here is derived from an EMBL/GenBank/DDBJ whole genome shotgun (WGS) entry which is preliminary data.</text>
</comment>
<dbReference type="SUPFAM" id="SSF103473">
    <property type="entry name" value="MFS general substrate transporter"/>
    <property type="match status" value="1"/>
</dbReference>
<evidence type="ECO:0000256" key="6">
    <source>
        <dbReference type="SAM" id="MobiDB-lite"/>
    </source>
</evidence>
<dbReference type="CDD" id="cd06173">
    <property type="entry name" value="MFS_MefA_like"/>
    <property type="match status" value="1"/>
</dbReference>
<protein>
    <recommendedName>
        <fullName evidence="10">MFS transporter</fullName>
    </recommendedName>
</protein>
<feature type="transmembrane region" description="Helical" evidence="7">
    <location>
        <begin position="175"/>
        <end position="201"/>
    </location>
</feature>
<name>A0ABP8C9S8_9ACTN</name>
<keyword evidence="3 7" id="KW-0812">Transmembrane</keyword>